<dbReference type="AlphaFoldDB" id="A0AAN4UU32"/>
<dbReference type="PROSITE" id="PS50929">
    <property type="entry name" value="ABC_TM1F"/>
    <property type="match status" value="1"/>
</dbReference>
<dbReference type="PROSITE" id="PS50893">
    <property type="entry name" value="ABC_TRANSPORTER_2"/>
    <property type="match status" value="1"/>
</dbReference>
<dbReference type="GO" id="GO:0016887">
    <property type="term" value="F:ATP hydrolysis activity"/>
    <property type="evidence" value="ECO:0007669"/>
    <property type="project" value="InterPro"/>
</dbReference>
<dbReference type="Proteomes" id="UP000634647">
    <property type="component" value="Unassembled WGS sequence"/>
</dbReference>
<reference evidence="10" key="3">
    <citation type="submission" date="2023-06" db="EMBL/GenBank/DDBJ databases">
        <authorList>
            <person name="Sun Q."/>
            <person name="Zhou Y."/>
        </authorList>
    </citation>
    <scope>NUCLEOTIDE SEQUENCE</scope>
    <source>
        <strain evidence="10">CGMCC 1.10859</strain>
    </source>
</reference>
<dbReference type="PANTHER" id="PTHR24221:SF654">
    <property type="entry name" value="ATP-BINDING CASSETTE SUB-FAMILY B MEMBER 6"/>
    <property type="match status" value="1"/>
</dbReference>
<evidence type="ECO:0000256" key="2">
    <source>
        <dbReference type="ARBA" id="ARBA00022692"/>
    </source>
</evidence>
<protein>
    <submittedName>
        <fullName evidence="10">ABC transporter ATP-binding protein</fullName>
    </submittedName>
    <submittedName>
        <fullName evidence="11">ATP-binding cassette, subfamily C, CydC</fullName>
    </submittedName>
</protein>
<dbReference type="GO" id="GO:0005886">
    <property type="term" value="C:plasma membrane"/>
    <property type="evidence" value="ECO:0007669"/>
    <property type="project" value="UniProtKB-SubCell"/>
</dbReference>
<evidence type="ECO:0000313" key="13">
    <source>
        <dbReference type="Proteomes" id="UP000634647"/>
    </source>
</evidence>
<keyword evidence="5 7" id="KW-1133">Transmembrane helix</keyword>
<evidence type="ECO:0000259" key="9">
    <source>
        <dbReference type="PROSITE" id="PS50929"/>
    </source>
</evidence>
<dbReference type="Proteomes" id="UP000199541">
    <property type="component" value="Unassembled WGS sequence"/>
</dbReference>
<organism evidence="10 13">
    <name type="scientific">Allgaiera indica</name>
    <dbReference type="NCBI Taxonomy" id="765699"/>
    <lineage>
        <taxon>Bacteria</taxon>
        <taxon>Pseudomonadati</taxon>
        <taxon>Pseudomonadota</taxon>
        <taxon>Alphaproteobacteria</taxon>
        <taxon>Rhodobacterales</taxon>
        <taxon>Paracoccaceae</taxon>
        <taxon>Allgaiera</taxon>
    </lineage>
</organism>
<evidence type="ECO:0000256" key="3">
    <source>
        <dbReference type="ARBA" id="ARBA00022741"/>
    </source>
</evidence>
<dbReference type="GO" id="GO:0005524">
    <property type="term" value="F:ATP binding"/>
    <property type="evidence" value="ECO:0007669"/>
    <property type="project" value="UniProtKB-KW"/>
</dbReference>
<dbReference type="CDD" id="cd03228">
    <property type="entry name" value="ABCC_MRP_Like"/>
    <property type="match status" value="1"/>
</dbReference>
<feature type="transmembrane region" description="Helical" evidence="7">
    <location>
        <begin position="135"/>
        <end position="159"/>
    </location>
</feature>
<dbReference type="InterPro" id="IPR027417">
    <property type="entry name" value="P-loop_NTPase"/>
</dbReference>
<dbReference type="InterPro" id="IPR039421">
    <property type="entry name" value="Type_1_exporter"/>
</dbReference>
<sequence>MTRLIHIFRLIWSAAPRAMARGALLSVAVLVFGAALLGLSGWFITATGAAGLAAAGFTFNVFGPSAGVRAFALGRTAARYGERLLTHDATLRALARMRIDLMRRESRAPLDRLLRLRGASALNRMTADVDALDGVALRLVLPLAAGLITHILAFAALAWLVDETIALWVALGYLLGGALVLAGAARAGFGPSIRAERGAQALRRAVIDMGRARTDLLVFGRMAAQRDAVLAADAETRAALDALDRAERRAGLALSALAALIAGGALMIGGALVARAQIAPAAAALGFFTALALAETLFGLRRGMAELGRMRDAAGRVLDGAEAPPPAGAADAPAAAGPAVLAARDLSYRREGAARAVLNGLSLELAPGETLAVAGPSGVGKSTLLFLCAGLLQPSDGDITLAGRALADWDEPALRARLTLVPQRAALVAGTIRDNLALATATLDDSAAWAVLGAVALDAVVAARGGLESRLGEGGAGLSGGEARRLVLARALLRRPEVLLLDEPTEGLDPETAAAVLRGLRATLPRAAILTASHRAAELAWADRVITLG</sequence>
<keyword evidence="2 7" id="KW-0812">Transmembrane</keyword>
<evidence type="ECO:0000256" key="1">
    <source>
        <dbReference type="ARBA" id="ARBA00004651"/>
    </source>
</evidence>
<evidence type="ECO:0000259" key="8">
    <source>
        <dbReference type="PROSITE" id="PS50893"/>
    </source>
</evidence>
<dbReference type="EMBL" id="BNAB01000018">
    <property type="protein sequence ID" value="GHE04608.1"/>
    <property type="molecule type" value="Genomic_DNA"/>
</dbReference>
<feature type="transmembrane region" description="Helical" evidence="7">
    <location>
        <begin position="278"/>
        <end position="300"/>
    </location>
</feature>
<feature type="transmembrane region" description="Helical" evidence="7">
    <location>
        <begin position="50"/>
        <end position="73"/>
    </location>
</feature>
<keyword evidence="12" id="KW-1185">Reference proteome</keyword>
<reference evidence="10" key="1">
    <citation type="journal article" date="2014" name="Int. J. Syst. Evol. Microbiol.">
        <title>Complete genome sequence of Corynebacterium casei LMG S-19264T (=DSM 44701T), isolated from a smear-ripened cheese.</title>
        <authorList>
            <consortium name="US DOE Joint Genome Institute (JGI-PGF)"/>
            <person name="Walter F."/>
            <person name="Albersmeier A."/>
            <person name="Kalinowski J."/>
            <person name="Ruckert C."/>
        </authorList>
    </citation>
    <scope>NUCLEOTIDE SEQUENCE</scope>
    <source>
        <strain evidence="10">CGMCC 1.10859</strain>
    </source>
</reference>
<dbReference type="SUPFAM" id="SSF90123">
    <property type="entry name" value="ABC transporter transmembrane region"/>
    <property type="match status" value="1"/>
</dbReference>
<dbReference type="Gene3D" id="3.40.50.300">
    <property type="entry name" value="P-loop containing nucleotide triphosphate hydrolases"/>
    <property type="match status" value="1"/>
</dbReference>
<evidence type="ECO:0000256" key="5">
    <source>
        <dbReference type="ARBA" id="ARBA00022989"/>
    </source>
</evidence>
<evidence type="ECO:0000256" key="7">
    <source>
        <dbReference type="SAM" id="Phobius"/>
    </source>
</evidence>
<dbReference type="RefSeq" id="WP_092164132.1">
    <property type="nucleotide sequence ID" value="NZ_BNAB01000018.1"/>
</dbReference>
<reference evidence="11 12" key="2">
    <citation type="submission" date="2016-10" db="EMBL/GenBank/DDBJ databases">
        <authorList>
            <person name="Varghese N."/>
            <person name="Submissions S."/>
        </authorList>
    </citation>
    <scope>NUCLEOTIDE SEQUENCE [LARGE SCALE GENOMIC DNA]</scope>
    <source>
        <strain evidence="11 12">DSM 24802</strain>
    </source>
</reference>
<dbReference type="InterPro" id="IPR011527">
    <property type="entry name" value="ABC1_TM_dom"/>
</dbReference>
<dbReference type="SMART" id="SM00382">
    <property type="entry name" value="AAA"/>
    <property type="match status" value="1"/>
</dbReference>
<proteinExistence type="predicted"/>
<dbReference type="InterPro" id="IPR036640">
    <property type="entry name" value="ABC1_TM_sf"/>
</dbReference>
<evidence type="ECO:0000313" key="11">
    <source>
        <dbReference type="EMBL" id="SDX48297.1"/>
    </source>
</evidence>
<dbReference type="InterPro" id="IPR014223">
    <property type="entry name" value="ABC_CydC/D"/>
</dbReference>
<dbReference type="SUPFAM" id="SSF52540">
    <property type="entry name" value="P-loop containing nucleoside triphosphate hydrolases"/>
    <property type="match status" value="1"/>
</dbReference>
<comment type="caution">
    <text evidence="10">The sequence shown here is derived from an EMBL/GenBank/DDBJ whole genome shotgun (WGS) entry which is preliminary data.</text>
</comment>
<dbReference type="GO" id="GO:0034775">
    <property type="term" value="P:glutathione transmembrane transport"/>
    <property type="evidence" value="ECO:0007669"/>
    <property type="project" value="InterPro"/>
</dbReference>
<feature type="domain" description="ABC transmembrane type-1" evidence="9">
    <location>
        <begin position="22"/>
        <end position="309"/>
    </location>
</feature>
<evidence type="ECO:0000313" key="10">
    <source>
        <dbReference type="EMBL" id="GHE04608.1"/>
    </source>
</evidence>
<dbReference type="GO" id="GO:0034040">
    <property type="term" value="F:ATPase-coupled lipid transmembrane transporter activity"/>
    <property type="evidence" value="ECO:0007669"/>
    <property type="project" value="TreeGrafter"/>
</dbReference>
<comment type="subcellular location">
    <subcellularLocation>
        <location evidence="1">Cell membrane</location>
        <topology evidence="1">Multi-pass membrane protein</topology>
    </subcellularLocation>
</comment>
<dbReference type="InterPro" id="IPR003593">
    <property type="entry name" value="AAA+_ATPase"/>
</dbReference>
<dbReference type="InterPro" id="IPR003439">
    <property type="entry name" value="ABC_transporter-like_ATP-bd"/>
</dbReference>
<dbReference type="EMBL" id="FNOB01000017">
    <property type="protein sequence ID" value="SDX48297.1"/>
    <property type="molecule type" value="Genomic_DNA"/>
</dbReference>
<evidence type="ECO:0000256" key="6">
    <source>
        <dbReference type="ARBA" id="ARBA00023136"/>
    </source>
</evidence>
<dbReference type="PANTHER" id="PTHR24221">
    <property type="entry name" value="ATP-BINDING CASSETTE SUB-FAMILY B"/>
    <property type="match status" value="1"/>
</dbReference>
<gene>
    <name evidence="10" type="ORF">GCM10008024_32330</name>
    <name evidence="11" type="ORF">SAMN05444006_11764</name>
</gene>
<evidence type="ECO:0000256" key="4">
    <source>
        <dbReference type="ARBA" id="ARBA00022840"/>
    </source>
</evidence>
<dbReference type="GO" id="GO:0140359">
    <property type="term" value="F:ABC-type transporter activity"/>
    <property type="evidence" value="ECO:0007669"/>
    <property type="project" value="InterPro"/>
</dbReference>
<feature type="transmembrane region" description="Helical" evidence="7">
    <location>
        <begin position="165"/>
        <end position="185"/>
    </location>
</feature>
<feature type="domain" description="ABC transporter" evidence="8">
    <location>
        <begin position="341"/>
        <end position="549"/>
    </location>
</feature>
<dbReference type="NCBIfam" id="TIGR02868">
    <property type="entry name" value="CydC"/>
    <property type="match status" value="1"/>
</dbReference>
<feature type="transmembrane region" description="Helical" evidence="7">
    <location>
        <begin position="252"/>
        <end position="272"/>
    </location>
</feature>
<dbReference type="GO" id="GO:0045454">
    <property type="term" value="P:cell redox homeostasis"/>
    <property type="evidence" value="ECO:0007669"/>
    <property type="project" value="InterPro"/>
</dbReference>
<dbReference type="InterPro" id="IPR017871">
    <property type="entry name" value="ABC_transporter-like_CS"/>
</dbReference>
<keyword evidence="3" id="KW-0547">Nucleotide-binding</keyword>
<dbReference type="Pfam" id="PF00005">
    <property type="entry name" value="ABC_tran"/>
    <property type="match status" value="1"/>
</dbReference>
<accession>A0AAN4UU32</accession>
<name>A0AAN4UU32_9RHOB</name>
<keyword evidence="4 10" id="KW-0067">ATP-binding</keyword>
<feature type="transmembrane region" description="Helical" evidence="7">
    <location>
        <begin position="21"/>
        <end position="44"/>
    </location>
</feature>
<evidence type="ECO:0000313" key="12">
    <source>
        <dbReference type="Proteomes" id="UP000199541"/>
    </source>
</evidence>
<dbReference type="Gene3D" id="1.20.1560.10">
    <property type="entry name" value="ABC transporter type 1, transmembrane domain"/>
    <property type="match status" value="1"/>
</dbReference>
<dbReference type="PROSITE" id="PS00211">
    <property type="entry name" value="ABC_TRANSPORTER_1"/>
    <property type="match status" value="1"/>
</dbReference>
<keyword evidence="6 7" id="KW-0472">Membrane</keyword>